<name>A0A8J3BLL7_9ACTN</name>
<sequence>MSPQWSRLTVRSLSVALLLSALGGGFYAGYGTDGTPSPEAAPAPDQLAAQQTLDERDRLSAVASRQRSAQQQVARNALASARSAAAKAKRAEDAAKKKQQEKKRKAAAGGTVPFDGPIPSSCDEYSGNRAIGCALTLKAGWDLQQVACLERLWTKESGWNHKAENSGSGAYGIPQAFPGSKMGQFGADWQTNPATQIRWGLNYIKTKKNYRTPCGAWTFFKNNGWY</sequence>
<dbReference type="RefSeq" id="WP_189114430.1">
    <property type="nucleotide sequence ID" value="NZ_BMQC01000007.1"/>
</dbReference>
<comment type="caution">
    <text evidence="2">The sequence shown here is derived from an EMBL/GenBank/DDBJ whole genome shotgun (WGS) entry which is preliminary data.</text>
</comment>
<gene>
    <name evidence="2" type="ORF">GCM10010124_25010</name>
</gene>
<evidence type="ECO:0008006" key="4">
    <source>
        <dbReference type="Google" id="ProtNLM"/>
    </source>
</evidence>
<protein>
    <recommendedName>
        <fullName evidence="4">Lytic transglycosylase domain-containing protein</fullName>
    </recommendedName>
</protein>
<dbReference type="EMBL" id="BMQC01000007">
    <property type="protein sequence ID" value="GGK31170.1"/>
    <property type="molecule type" value="Genomic_DNA"/>
</dbReference>
<dbReference type="Proteomes" id="UP000662200">
    <property type="component" value="Unassembled WGS sequence"/>
</dbReference>
<feature type="compositionally biased region" description="Low complexity" evidence="1">
    <location>
        <begin position="60"/>
        <end position="71"/>
    </location>
</feature>
<evidence type="ECO:0000313" key="2">
    <source>
        <dbReference type="EMBL" id="GGK31170.1"/>
    </source>
</evidence>
<reference evidence="2" key="1">
    <citation type="journal article" date="2014" name="Int. J. Syst. Evol. Microbiol.">
        <title>Complete genome sequence of Corynebacterium casei LMG S-19264T (=DSM 44701T), isolated from a smear-ripened cheese.</title>
        <authorList>
            <consortium name="US DOE Joint Genome Institute (JGI-PGF)"/>
            <person name="Walter F."/>
            <person name="Albersmeier A."/>
            <person name="Kalinowski J."/>
            <person name="Ruckert C."/>
        </authorList>
    </citation>
    <scope>NUCLEOTIDE SEQUENCE</scope>
    <source>
        <strain evidence="2">JCM 3091</strain>
    </source>
</reference>
<evidence type="ECO:0000313" key="3">
    <source>
        <dbReference type="Proteomes" id="UP000662200"/>
    </source>
</evidence>
<dbReference type="InterPro" id="IPR023346">
    <property type="entry name" value="Lysozyme-like_dom_sf"/>
</dbReference>
<organism evidence="2 3">
    <name type="scientific">Pilimelia terevasa</name>
    <dbReference type="NCBI Taxonomy" id="53372"/>
    <lineage>
        <taxon>Bacteria</taxon>
        <taxon>Bacillati</taxon>
        <taxon>Actinomycetota</taxon>
        <taxon>Actinomycetes</taxon>
        <taxon>Micromonosporales</taxon>
        <taxon>Micromonosporaceae</taxon>
        <taxon>Pilimelia</taxon>
    </lineage>
</organism>
<reference evidence="2" key="2">
    <citation type="submission" date="2020-09" db="EMBL/GenBank/DDBJ databases">
        <authorList>
            <person name="Sun Q."/>
            <person name="Ohkuma M."/>
        </authorList>
    </citation>
    <scope>NUCLEOTIDE SEQUENCE</scope>
    <source>
        <strain evidence="2">JCM 3091</strain>
    </source>
</reference>
<feature type="compositionally biased region" description="Basic and acidic residues" evidence="1">
    <location>
        <begin position="89"/>
        <end position="98"/>
    </location>
</feature>
<feature type="region of interest" description="Disordered" evidence="1">
    <location>
        <begin position="33"/>
        <end position="71"/>
    </location>
</feature>
<proteinExistence type="predicted"/>
<dbReference type="SUPFAM" id="SSF53955">
    <property type="entry name" value="Lysozyme-like"/>
    <property type="match status" value="1"/>
</dbReference>
<dbReference type="AlphaFoldDB" id="A0A8J3BLL7"/>
<feature type="region of interest" description="Disordered" evidence="1">
    <location>
        <begin position="87"/>
        <end position="113"/>
    </location>
</feature>
<feature type="compositionally biased region" description="Low complexity" evidence="1">
    <location>
        <begin position="33"/>
        <end position="51"/>
    </location>
</feature>
<accession>A0A8J3BLL7</accession>
<evidence type="ECO:0000256" key="1">
    <source>
        <dbReference type="SAM" id="MobiDB-lite"/>
    </source>
</evidence>
<keyword evidence="3" id="KW-1185">Reference proteome</keyword>